<evidence type="ECO:0008006" key="9">
    <source>
        <dbReference type="Google" id="ProtNLM"/>
    </source>
</evidence>
<evidence type="ECO:0000256" key="3">
    <source>
        <dbReference type="ARBA" id="ARBA00022514"/>
    </source>
</evidence>
<sequence length="194" mass="22243">MMTVSAKSVVCLCFLFSFCHVRGAHIPLKMNRTILNLLKHYNISKEEKYNGQLVFSKESIPEKLLEKRVFMRGVLETYETLINKMLKELPTPLPHTTGSKGGVGEGGAGEDVRTELNYILSMILKLKTIYYNEQDNLLSSLKKLIGIKMDSATVQSKALGELPWLYEEASYLNKEIQSRRRRRHAQRVKTHQRG</sequence>
<evidence type="ECO:0000256" key="1">
    <source>
        <dbReference type="ARBA" id="ARBA00004613"/>
    </source>
</evidence>
<evidence type="ECO:0000256" key="4">
    <source>
        <dbReference type="ARBA" id="ARBA00022525"/>
    </source>
</evidence>
<dbReference type="EMBL" id="JAPTMU010000022">
    <property type="protein sequence ID" value="KAJ4924951.1"/>
    <property type="molecule type" value="Genomic_DNA"/>
</dbReference>
<comment type="subcellular location">
    <subcellularLocation>
        <location evidence="1">Secreted</location>
    </subcellularLocation>
</comment>
<dbReference type="Proteomes" id="UP001219934">
    <property type="component" value="Unassembled WGS sequence"/>
</dbReference>
<keyword evidence="5" id="KW-0325">Glycoprotein</keyword>
<keyword evidence="6" id="KW-0732">Signal</keyword>
<dbReference type="InterPro" id="IPR002069">
    <property type="entry name" value="Interferon_gamma"/>
</dbReference>
<comment type="caution">
    <text evidence="7">The sequence shown here is derived from an EMBL/GenBank/DDBJ whole genome shotgun (WGS) entry which is preliminary data.</text>
</comment>
<evidence type="ECO:0000313" key="8">
    <source>
        <dbReference type="Proteomes" id="UP001219934"/>
    </source>
</evidence>
<organism evidence="7 8">
    <name type="scientific">Pogonophryne albipinna</name>
    <dbReference type="NCBI Taxonomy" id="1090488"/>
    <lineage>
        <taxon>Eukaryota</taxon>
        <taxon>Metazoa</taxon>
        <taxon>Chordata</taxon>
        <taxon>Craniata</taxon>
        <taxon>Vertebrata</taxon>
        <taxon>Euteleostomi</taxon>
        <taxon>Actinopterygii</taxon>
        <taxon>Neopterygii</taxon>
        <taxon>Teleostei</taxon>
        <taxon>Neoteleostei</taxon>
        <taxon>Acanthomorphata</taxon>
        <taxon>Eupercaria</taxon>
        <taxon>Perciformes</taxon>
        <taxon>Notothenioidei</taxon>
        <taxon>Pogonophryne</taxon>
    </lineage>
</organism>
<feature type="signal peptide" evidence="6">
    <location>
        <begin position="1"/>
        <end position="23"/>
    </location>
</feature>
<dbReference type="InterPro" id="IPR009079">
    <property type="entry name" value="4_helix_cytokine-like_core"/>
</dbReference>
<dbReference type="PANTHER" id="PTHR11419:SF0">
    <property type="entry name" value="INTERFERON GAMMA"/>
    <property type="match status" value="1"/>
</dbReference>
<dbReference type="GO" id="GO:0005133">
    <property type="term" value="F:type II interferon receptor binding"/>
    <property type="evidence" value="ECO:0007669"/>
    <property type="project" value="InterPro"/>
</dbReference>
<protein>
    <recommendedName>
        <fullName evidence="9">Interferon gamma</fullName>
    </recommendedName>
</protein>
<accession>A0AAD6AHV9</accession>
<gene>
    <name evidence="7" type="ORF">JOQ06_003899</name>
</gene>
<evidence type="ECO:0000256" key="2">
    <source>
        <dbReference type="ARBA" id="ARBA00007566"/>
    </source>
</evidence>
<feature type="chain" id="PRO_5042030086" description="Interferon gamma" evidence="6">
    <location>
        <begin position="24"/>
        <end position="194"/>
    </location>
</feature>
<reference evidence="7" key="1">
    <citation type="submission" date="2022-11" db="EMBL/GenBank/DDBJ databases">
        <title>Chromosome-level genome of Pogonophryne albipinna.</title>
        <authorList>
            <person name="Jo E."/>
        </authorList>
    </citation>
    <scope>NUCLEOTIDE SEQUENCE</scope>
    <source>
        <strain evidence="7">SGF0006</strain>
        <tissue evidence="7">Muscle</tissue>
    </source>
</reference>
<dbReference type="PANTHER" id="PTHR11419">
    <property type="entry name" value="INTERFERON GAMMA"/>
    <property type="match status" value="1"/>
</dbReference>
<evidence type="ECO:0000256" key="5">
    <source>
        <dbReference type="ARBA" id="ARBA00023180"/>
    </source>
</evidence>
<dbReference type="AlphaFoldDB" id="A0AAD6AHV9"/>
<keyword evidence="3" id="KW-0202">Cytokine</keyword>
<dbReference type="Gene3D" id="1.20.1250.10">
    <property type="match status" value="1"/>
</dbReference>
<name>A0AAD6AHV9_9TELE</name>
<dbReference type="SUPFAM" id="SSF47266">
    <property type="entry name" value="4-helical cytokines"/>
    <property type="match status" value="1"/>
</dbReference>
<evidence type="ECO:0000313" key="7">
    <source>
        <dbReference type="EMBL" id="KAJ4924951.1"/>
    </source>
</evidence>
<dbReference type="GO" id="GO:0005615">
    <property type="term" value="C:extracellular space"/>
    <property type="evidence" value="ECO:0007669"/>
    <property type="project" value="UniProtKB-KW"/>
</dbReference>
<evidence type="ECO:0000256" key="6">
    <source>
        <dbReference type="SAM" id="SignalP"/>
    </source>
</evidence>
<keyword evidence="8" id="KW-1185">Reference proteome</keyword>
<dbReference type="GO" id="GO:0005125">
    <property type="term" value="F:cytokine activity"/>
    <property type="evidence" value="ECO:0007669"/>
    <property type="project" value="UniProtKB-KW"/>
</dbReference>
<proteinExistence type="inferred from homology"/>
<keyword evidence="4" id="KW-0964">Secreted</keyword>
<dbReference type="GO" id="GO:0006955">
    <property type="term" value="P:immune response"/>
    <property type="evidence" value="ECO:0007669"/>
    <property type="project" value="InterPro"/>
</dbReference>
<comment type="similarity">
    <text evidence="2">Belongs to the type II (or gamma) interferon family.</text>
</comment>